<reference evidence="1 2" key="1">
    <citation type="submission" date="2020-02" db="EMBL/GenBank/DDBJ databases">
        <authorList>
            <person name="Ma Q."/>
            <person name="Huang Y."/>
            <person name="Song X."/>
            <person name="Pei D."/>
        </authorList>
    </citation>
    <scope>NUCLEOTIDE SEQUENCE [LARGE SCALE GENOMIC DNA]</scope>
    <source>
        <strain evidence="1">Sxm20200214</strain>
        <tissue evidence="1">Leaf</tissue>
    </source>
</reference>
<dbReference type="EMBL" id="JAAMPC010000002">
    <property type="protein sequence ID" value="KAG2327601.1"/>
    <property type="molecule type" value="Genomic_DNA"/>
</dbReference>
<sequence length="147" mass="16860">MDKTEVAVAGTLEYALYMQAAEVIGAKRENLDYVISFAINVLYFQRYHDAHCWYSHMVSNFKNKHLCAKRSGHIKSEVYKRSLEQCISYSSICINLIVVDSGSSSSNHSGKLIQEENFFRTGSREWLAKGRSFSNVLAKSDLHWKIR</sequence>
<evidence type="ECO:0000313" key="1">
    <source>
        <dbReference type="EMBL" id="KAG2327601.1"/>
    </source>
</evidence>
<organism evidence="1 2">
    <name type="scientific">Brassica carinata</name>
    <name type="common">Ethiopian mustard</name>
    <name type="synonym">Abyssinian cabbage</name>
    <dbReference type="NCBI Taxonomy" id="52824"/>
    <lineage>
        <taxon>Eukaryota</taxon>
        <taxon>Viridiplantae</taxon>
        <taxon>Streptophyta</taxon>
        <taxon>Embryophyta</taxon>
        <taxon>Tracheophyta</taxon>
        <taxon>Spermatophyta</taxon>
        <taxon>Magnoliopsida</taxon>
        <taxon>eudicotyledons</taxon>
        <taxon>Gunneridae</taxon>
        <taxon>Pentapetalae</taxon>
        <taxon>rosids</taxon>
        <taxon>malvids</taxon>
        <taxon>Brassicales</taxon>
        <taxon>Brassicaceae</taxon>
        <taxon>Brassiceae</taxon>
        <taxon>Brassica</taxon>
    </lineage>
</organism>
<proteinExistence type="predicted"/>
<gene>
    <name evidence="1" type="ORF">Bca52824_010329</name>
</gene>
<dbReference type="AlphaFoldDB" id="A0A8X7WCI0"/>
<keyword evidence="2" id="KW-1185">Reference proteome</keyword>
<name>A0A8X7WCI0_BRACI</name>
<dbReference type="Proteomes" id="UP000886595">
    <property type="component" value="Unassembled WGS sequence"/>
</dbReference>
<protein>
    <submittedName>
        <fullName evidence="1">Uncharacterized protein</fullName>
    </submittedName>
</protein>
<evidence type="ECO:0000313" key="2">
    <source>
        <dbReference type="Proteomes" id="UP000886595"/>
    </source>
</evidence>
<comment type="caution">
    <text evidence="1">The sequence shown here is derived from an EMBL/GenBank/DDBJ whole genome shotgun (WGS) entry which is preliminary data.</text>
</comment>
<accession>A0A8X7WCI0</accession>